<gene>
    <name evidence="2" type="ORF">GSONMT00029909001</name>
</gene>
<feature type="domain" description="TASOR pseudo-PARP" evidence="1">
    <location>
        <begin position="71"/>
        <end position="213"/>
    </location>
</feature>
<dbReference type="PANTHER" id="PTHR16207:SF10">
    <property type="entry name" value="PROTEIN TASOR 2"/>
    <property type="match status" value="1"/>
</dbReference>
<reference evidence="2" key="2">
    <citation type="submission" date="2014-03" db="EMBL/GenBank/DDBJ databases">
        <authorList>
            <person name="Genoscope - CEA"/>
        </authorList>
    </citation>
    <scope>NUCLEOTIDE SEQUENCE</scope>
</reference>
<name>A0A060XKM3_ONCMY</name>
<evidence type="ECO:0000313" key="2">
    <source>
        <dbReference type="EMBL" id="CDQ77844.1"/>
    </source>
</evidence>
<dbReference type="PANTHER" id="PTHR16207">
    <property type="entry name" value="SET DOMAIN-CONTAINING PROTEIN"/>
    <property type="match status" value="1"/>
</dbReference>
<dbReference type="Proteomes" id="UP000193380">
    <property type="component" value="Unassembled WGS sequence"/>
</dbReference>
<accession>A0A060XKM3</accession>
<evidence type="ECO:0000313" key="3">
    <source>
        <dbReference type="Proteomes" id="UP000193380"/>
    </source>
</evidence>
<sequence length="256" mass="29079">MESDNGAVREGVLVPVLPGSKNFDNSIRPPLQNSYMYKESKQSFRYNSAFLINNATLQERYEAFRTKRRDMGYTEEEMEESYGFLLFDDENKANRVGETGVVPGHSTCTTLGDPSKGVYVSKYSDCLDLNRWYHGKSGYIAIIRLTKGRVREVTENYTVNYTSPSNGFDCHVSEQLSSVSANTSSFLAFERTQYYMYELPVGGAVQPPSHVCPFAVVAFSYWDTKTPASEDKEKRYTSLFPLVGFVTNDIMLTRKY</sequence>
<dbReference type="InterPro" id="IPR022188">
    <property type="entry name" value="TASOR_DUF3715"/>
</dbReference>
<dbReference type="Pfam" id="PF12509">
    <property type="entry name" value="DUF3715"/>
    <property type="match status" value="1"/>
</dbReference>
<dbReference type="STRING" id="8022.A0A060XKM3"/>
<dbReference type="PaxDb" id="8022-A0A060XKM3"/>
<dbReference type="GO" id="GO:0045814">
    <property type="term" value="P:negative regulation of gene expression, epigenetic"/>
    <property type="evidence" value="ECO:0007669"/>
    <property type="project" value="InterPro"/>
</dbReference>
<dbReference type="InterPro" id="IPR046432">
    <property type="entry name" value="TASOR"/>
</dbReference>
<dbReference type="EMBL" id="FR905265">
    <property type="protein sequence ID" value="CDQ77844.1"/>
    <property type="molecule type" value="Genomic_DNA"/>
</dbReference>
<organism evidence="2 3">
    <name type="scientific">Oncorhynchus mykiss</name>
    <name type="common">Rainbow trout</name>
    <name type="synonym">Salmo gairdneri</name>
    <dbReference type="NCBI Taxonomy" id="8022"/>
    <lineage>
        <taxon>Eukaryota</taxon>
        <taxon>Metazoa</taxon>
        <taxon>Chordata</taxon>
        <taxon>Craniata</taxon>
        <taxon>Vertebrata</taxon>
        <taxon>Euteleostomi</taxon>
        <taxon>Actinopterygii</taxon>
        <taxon>Neopterygii</taxon>
        <taxon>Teleostei</taxon>
        <taxon>Protacanthopterygii</taxon>
        <taxon>Salmoniformes</taxon>
        <taxon>Salmonidae</taxon>
        <taxon>Salmoninae</taxon>
        <taxon>Oncorhynchus</taxon>
    </lineage>
</organism>
<proteinExistence type="predicted"/>
<dbReference type="AlphaFoldDB" id="A0A060XKM3"/>
<protein>
    <recommendedName>
        <fullName evidence="1">TASOR pseudo-PARP domain-containing protein</fullName>
    </recommendedName>
</protein>
<reference evidence="2" key="1">
    <citation type="journal article" date="2014" name="Nat. Commun.">
        <title>The rainbow trout genome provides novel insights into evolution after whole-genome duplication in vertebrates.</title>
        <authorList>
            <person name="Berthelot C."/>
            <person name="Brunet F."/>
            <person name="Chalopin D."/>
            <person name="Juanchich A."/>
            <person name="Bernard M."/>
            <person name="Noel B."/>
            <person name="Bento P."/>
            <person name="Da Silva C."/>
            <person name="Labadie K."/>
            <person name="Alberti A."/>
            <person name="Aury J.M."/>
            <person name="Louis A."/>
            <person name="Dehais P."/>
            <person name="Bardou P."/>
            <person name="Montfort J."/>
            <person name="Klopp C."/>
            <person name="Cabau C."/>
            <person name="Gaspin C."/>
            <person name="Thorgaard G.H."/>
            <person name="Boussaha M."/>
            <person name="Quillet E."/>
            <person name="Guyomard R."/>
            <person name="Galiana D."/>
            <person name="Bobe J."/>
            <person name="Volff J.N."/>
            <person name="Genet C."/>
            <person name="Wincker P."/>
            <person name="Jaillon O."/>
            <person name="Roest Crollius H."/>
            <person name="Guiguen Y."/>
        </authorList>
    </citation>
    <scope>NUCLEOTIDE SEQUENCE [LARGE SCALE GENOMIC DNA]</scope>
</reference>
<evidence type="ECO:0000259" key="1">
    <source>
        <dbReference type="Pfam" id="PF12509"/>
    </source>
</evidence>
<dbReference type="GO" id="GO:0005654">
    <property type="term" value="C:nucleoplasm"/>
    <property type="evidence" value="ECO:0007669"/>
    <property type="project" value="TreeGrafter"/>
</dbReference>